<dbReference type="Proteomes" id="UP000191901">
    <property type="component" value="Chromosome"/>
</dbReference>
<dbReference type="AlphaFoldDB" id="A0A1Z3HRP5"/>
<feature type="transmembrane region" description="Helical" evidence="1">
    <location>
        <begin position="101"/>
        <end position="124"/>
    </location>
</feature>
<evidence type="ECO:0008006" key="4">
    <source>
        <dbReference type="Google" id="ProtNLM"/>
    </source>
</evidence>
<evidence type="ECO:0000313" key="2">
    <source>
        <dbReference type="EMBL" id="ASC72945.1"/>
    </source>
</evidence>
<organism evidence="2 3">
    <name type="scientific">Halomicronema hongdechloris C2206</name>
    <dbReference type="NCBI Taxonomy" id="1641165"/>
    <lineage>
        <taxon>Bacteria</taxon>
        <taxon>Bacillati</taxon>
        <taxon>Cyanobacteriota</taxon>
        <taxon>Cyanophyceae</taxon>
        <taxon>Nodosilineales</taxon>
        <taxon>Nodosilineaceae</taxon>
        <taxon>Halomicronema</taxon>
    </lineage>
</organism>
<dbReference type="Pfam" id="PF13301">
    <property type="entry name" value="DUF4079"/>
    <property type="match status" value="1"/>
</dbReference>
<dbReference type="EMBL" id="CP021983">
    <property type="protein sequence ID" value="ASC72945.1"/>
    <property type="molecule type" value="Genomic_DNA"/>
</dbReference>
<feature type="transmembrane region" description="Helical" evidence="1">
    <location>
        <begin position="69"/>
        <end position="89"/>
    </location>
</feature>
<keyword evidence="3" id="KW-1185">Reference proteome</keyword>
<feature type="transmembrane region" description="Helical" evidence="1">
    <location>
        <begin position="6"/>
        <end position="23"/>
    </location>
</feature>
<gene>
    <name evidence="2" type="ORF">XM38_039050</name>
</gene>
<accession>A0A1Z3HRP5</accession>
<keyword evidence="1" id="KW-0472">Membrane</keyword>
<evidence type="ECO:0000256" key="1">
    <source>
        <dbReference type="SAM" id="Phobius"/>
    </source>
</evidence>
<dbReference type="STRING" id="1641165.XM38_09560"/>
<name>A0A1Z3HRP5_9CYAN</name>
<keyword evidence="1" id="KW-0812">Transmembrane</keyword>
<dbReference type="KEGG" id="hhg:XM38_039050"/>
<sequence>MGLSVTAYLVLATLGGWLALTRLTNRPRPGWVRSLHIAVGVILVSLVLLLLSIGIIGTLGEYGSLGHSYHLPAGLTVVTLVLLSAWSAARIDVSRPWARRLHVGINGILFVALATVTFTGWQVVQKYLP</sequence>
<protein>
    <recommendedName>
        <fullName evidence="4">DUF4079 domain-containing protein</fullName>
    </recommendedName>
</protein>
<reference evidence="2 3" key="1">
    <citation type="journal article" date="2016" name="Biochim. Biophys. Acta">
        <title>Characterization of red-shifted phycobilisomes isolated from the chlorophyll f-containing cyanobacterium Halomicronema hongdechloris.</title>
        <authorList>
            <person name="Li Y."/>
            <person name="Lin Y."/>
            <person name="Garvey C.J."/>
            <person name="Birch D."/>
            <person name="Corkery R.W."/>
            <person name="Loughlin P.C."/>
            <person name="Scheer H."/>
            <person name="Willows R.D."/>
            <person name="Chen M."/>
        </authorList>
    </citation>
    <scope>NUCLEOTIDE SEQUENCE [LARGE SCALE GENOMIC DNA]</scope>
    <source>
        <strain evidence="2 3">C2206</strain>
    </source>
</reference>
<dbReference type="InterPro" id="IPR025067">
    <property type="entry name" value="DUF4079"/>
</dbReference>
<proteinExistence type="predicted"/>
<keyword evidence="1" id="KW-1133">Transmembrane helix</keyword>
<evidence type="ECO:0000313" key="3">
    <source>
        <dbReference type="Proteomes" id="UP000191901"/>
    </source>
</evidence>
<feature type="transmembrane region" description="Helical" evidence="1">
    <location>
        <begin position="35"/>
        <end position="57"/>
    </location>
</feature>